<evidence type="ECO:0000313" key="3">
    <source>
        <dbReference type="Proteomes" id="UP000544872"/>
    </source>
</evidence>
<dbReference type="Gene3D" id="1.20.120.450">
    <property type="entry name" value="dinb family like domain"/>
    <property type="match status" value="1"/>
</dbReference>
<accession>A0A7X0DMC3</accession>
<reference evidence="2 3" key="1">
    <citation type="submission" date="2020-08" db="EMBL/GenBank/DDBJ databases">
        <title>Genomic Encyclopedia of Type Strains, Phase IV (KMG-IV): sequencing the most valuable type-strain genomes for metagenomic binning, comparative biology and taxonomic classification.</title>
        <authorList>
            <person name="Goeker M."/>
        </authorList>
    </citation>
    <scope>NUCLEOTIDE SEQUENCE [LARGE SCALE GENOMIC DNA]</scope>
    <source>
        <strain evidence="2 3">DSM 11590</strain>
    </source>
</reference>
<dbReference type="Proteomes" id="UP000544872">
    <property type="component" value="Unassembled WGS sequence"/>
</dbReference>
<evidence type="ECO:0000259" key="1">
    <source>
        <dbReference type="Pfam" id="PF12867"/>
    </source>
</evidence>
<organism evidence="2 3">
    <name type="scientific">Novispirillum itersonii</name>
    <name type="common">Aquaspirillum itersonii</name>
    <dbReference type="NCBI Taxonomy" id="189"/>
    <lineage>
        <taxon>Bacteria</taxon>
        <taxon>Pseudomonadati</taxon>
        <taxon>Pseudomonadota</taxon>
        <taxon>Alphaproteobacteria</taxon>
        <taxon>Rhodospirillales</taxon>
        <taxon>Novispirillaceae</taxon>
        <taxon>Novispirillum</taxon>
    </lineage>
</organism>
<sequence length="271" mass="30332">MHSRFDEFRATPLGQQLEALIDAPGRYAEYAALSRAGVPAVAAVVHDLQSRFPEVVASHTARQFCGAMVADVMRRHHHEILRPRGRVPGDLLTYGAVWTPLPEVIPFPALLEALRRMPEEIAALYARIPTGQSGQRPPGSGLAAGEHLCHLRDLDEIYRTRVERILREDLPDLPSVNGQVLADERNYRAQDPMQALQAFRDGRQALVSVLEEATPDQRCRTGLRDGVRRVTLLEVVEDIHHHDQTHVQELHDLMAELQDLPKGHGPEPTRA</sequence>
<keyword evidence="3" id="KW-1185">Reference proteome</keyword>
<name>A0A7X0DMC3_NOVIT</name>
<dbReference type="AlphaFoldDB" id="A0A7X0DMC3"/>
<dbReference type="RefSeq" id="WP_184263721.1">
    <property type="nucleotide sequence ID" value="NZ_JACIIX010000008.1"/>
</dbReference>
<dbReference type="EMBL" id="JACIIX010000008">
    <property type="protein sequence ID" value="MBB6210901.1"/>
    <property type="molecule type" value="Genomic_DNA"/>
</dbReference>
<gene>
    <name evidence="2" type="ORF">FHS48_002331</name>
</gene>
<dbReference type="SUPFAM" id="SSF109854">
    <property type="entry name" value="DinB/YfiT-like putative metalloenzymes"/>
    <property type="match status" value="1"/>
</dbReference>
<feature type="domain" description="DinB-like" evidence="1">
    <location>
        <begin position="113"/>
        <end position="249"/>
    </location>
</feature>
<protein>
    <recommendedName>
        <fullName evidence="1">DinB-like domain-containing protein</fullName>
    </recommendedName>
</protein>
<evidence type="ECO:0000313" key="2">
    <source>
        <dbReference type="EMBL" id="MBB6210901.1"/>
    </source>
</evidence>
<dbReference type="InterPro" id="IPR034660">
    <property type="entry name" value="DinB/YfiT-like"/>
</dbReference>
<comment type="caution">
    <text evidence="2">The sequence shown here is derived from an EMBL/GenBank/DDBJ whole genome shotgun (WGS) entry which is preliminary data.</text>
</comment>
<dbReference type="Pfam" id="PF12867">
    <property type="entry name" value="DinB_2"/>
    <property type="match status" value="1"/>
</dbReference>
<dbReference type="InterPro" id="IPR024775">
    <property type="entry name" value="DinB-like"/>
</dbReference>
<proteinExistence type="predicted"/>